<evidence type="ECO:0000256" key="5">
    <source>
        <dbReference type="ARBA" id="ARBA00023002"/>
    </source>
</evidence>
<feature type="transmembrane region" description="Helical" evidence="8">
    <location>
        <begin position="454"/>
        <end position="474"/>
    </location>
</feature>
<evidence type="ECO:0000256" key="2">
    <source>
        <dbReference type="ARBA" id="ARBA00022475"/>
    </source>
</evidence>
<organism evidence="11 12">
    <name type="scientific">Uliginosibacterium flavum</name>
    <dbReference type="NCBI Taxonomy" id="1396831"/>
    <lineage>
        <taxon>Bacteria</taxon>
        <taxon>Pseudomonadati</taxon>
        <taxon>Pseudomonadota</taxon>
        <taxon>Betaproteobacteria</taxon>
        <taxon>Rhodocyclales</taxon>
        <taxon>Zoogloeaceae</taxon>
        <taxon>Uliginosibacterium</taxon>
    </lineage>
</organism>
<keyword evidence="3 7" id="KW-0812">Transmembrane</keyword>
<comment type="caution">
    <text evidence="11">The sequence shown here is derived from an EMBL/GenBank/DDBJ whole genome shotgun (WGS) entry which is preliminary data.</text>
</comment>
<feature type="transmembrane region" description="Helical" evidence="8">
    <location>
        <begin position="112"/>
        <end position="129"/>
    </location>
</feature>
<evidence type="ECO:0000256" key="8">
    <source>
        <dbReference type="SAM" id="Phobius"/>
    </source>
</evidence>
<keyword evidence="6 8" id="KW-0472">Membrane</keyword>
<keyword evidence="12" id="KW-1185">Reference proteome</keyword>
<keyword evidence="5" id="KW-0560">Oxidoreductase</keyword>
<dbReference type="EMBL" id="JBEWZI010000008">
    <property type="protein sequence ID" value="MET7014333.1"/>
    <property type="molecule type" value="Genomic_DNA"/>
</dbReference>
<dbReference type="InterPro" id="IPR001516">
    <property type="entry name" value="Proton_antipo_N"/>
</dbReference>
<feature type="transmembrane region" description="Helical" evidence="8">
    <location>
        <begin position="285"/>
        <end position="303"/>
    </location>
</feature>
<protein>
    <submittedName>
        <fullName evidence="11">Hydrogenase 4 subunit F</fullName>
    </submittedName>
</protein>
<dbReference type="Pfam" id="PF00662">
    <property type="entry name" value="Proton_antipo_N"/>
    <property type="match status" value="1"/>
</dbReference>
<comment type="subcellular location">
    <subcellularLocation>
        <location evidence="1">Cell membrane</location>
        <topology evidence="1">Multi-pass membrane protein</topology>
    </subcellularLocation>
    <subcellularLocation>
        <location evidence="7">Membrane</location>
        <topology evidence="7">Multi-pass membrane protein</topology>
    </subcellularLocation>
</comment>
<dbReference type="Pfam" id="PF00361">
    <property type="entry name" value="Proton_antipo_M"/>
    <property type="match status" value="1"/>
</dbReference>
<dbReference type="RefSeq" id="WP_354600795.1">
    <property type="nucleotide sequence ID" value="NZ_JBEWZI010000008.1"/>
</dbReference>
<dbReference type="NCBIfam" id="NF005044">
    <property type="entry name" value="PRK06458.1-4"/>
    <property type="match status" value="1"/>
</dbReference>
<reference evidence="11 12" key="1">
    <citation type="submission" date="2024-07" db="EMBL/GenBank/DDBJ databases">
        <title>Uliginosibacterium flavum JJ3220;KACC:17644.</title>
        <authorList>
            <person name="Kim M.K."/>
        </authorList>
    </citation>
    <scope>NUCLEOTIDE SEQUENCE [LARGE SCALE GENOMIC DNA]</scope>
    <source>
        <strain evidence="11 12">KACC:17644</strain>
    </source>
</reference>
<feature type="transmembrane region" description="Helical" evidence="8">
    <location>
        <begin position="319"/>
        <end position="339"/>
    </location>
</feature>
<evidence type="ECO:0000256" key="6">
    <source>
        <dbReference type="ARBA" id="ARBA00023136"/>
    </source>
</evidence>
<evidence type="ECO:0000256" key="1">
    <source>
        <dbReference type="ARBA" id="ARBA00004651"/>
    </source>
</evidence>
<feature type="transmembrane region" description="Helical" evidence="8">
    <location>
        <begin position="30"/>
        <end position="55"/>
    </location>
</feature>
<feature type="transmembrane region" description="Helical" evidence="8">
    <location>
        <begin position="251"/>
        <end position="273"/>
    </location>
</feature>
<feature type="transmembrane region" description="Helical" evidence="8">
    <location>
        <begin position="136"/>
        <end position="153"/>
    </location>
</feature>
<dbReference type="PANTHER" id="PTHR42682:SF5">
    <property type="entry name" value="HYDROGENASE-4 COMPONENT F"/>
    <property type="match status" value="1"/>
</dbReference>
<dbReference type="PRINTS" id="PR01434">
    <property type="entry name" value="NADHDHGNASE5"/>
</dbReference>
<accession>A0ABV2TKA1</accession>
<dbReference type="PANTHER" id="PTHR42682">
    <property type="entry name" value="HYDROGENASE-4 COMPONENT F"/>
    <property type="match status" value="1"/>
</dbReference>
<proteinExistence type="predicted"/>
<evidence type="ECO:0000259" key="9">
    <source>
        <dbReference type="Pfam" id="PF00361"/>
    </source>
</evidence>
<gene>
    <name evidence="11" type="ORF">ABXR19_09045</name>
</gene>
<evidence type="ECO:0000256" key="3">
    <source>
        <dbReference type="ARBA" id="ARBA00022692"/>
    </source>
</evidence>
<sequence length="518" mass="54724">MELLSTLLLIPFVTALLAFAARWTGSAARPLVTLIHGVGIALLLLLSLFVVGQVLTQGSLSALHDWVYVDALGAVFLALIGIVGFLTGLYSIGYMNHEFEHGELDAKKLCSYYGIFNLFIFTMLLAATANNIIMMWVAIEATTLGSVFLVGFYGKPSSLEAAWKYVIICTVGVAFGLYGVVLVYSNAVSILPQSGDAAYWTVLLAQAKSLDPTLMKLAFVFVLIGFGTKAGLFPMHAWLPDAHSEAPSPVSALLSAVLLNCAMLIVVRFYMIVSKTIGPAFPQMLLLVFGLMSITVAAFFIIVQRDMKRLLAYSSVENMGLIALAFGIGGPLGVLAALFHTVNHSLAKALLFCGSGNVLLKYGTPNMDTVKGVLKTAPLTGVMLTAGALALGGVPPFNVFVSEFMVITAGIKGGHVLLMVVLLLLLTVVLAGLVRMVASTVFGPAPDNVKKGEAGVLTLAPMVILLALMLVMGIRAPEPVVRLLDSAAKVVLIGSDEMKPEMPVQALAPEAVLPAAAN</sequence>
<evidence type="ECO:0000259" key="10">
    <source>
        <dbReference type="Pfam" id="PF00662"/>
    </source>
</evidence>
<dbReference type="InterPro" id="IPR052175">
    <property type="entry name" value="ComplexI-like_HydComp"/>
</dbReference>
<feature type="transmembrane region" description="Helical" evidence="8">
    <location>
        <begin position="376"/>
        <end position="401"/>
    </location>
</feature>
<feature type="transmembrane region" description="Helical" evidence="8">
    <location>
        <begin position="413"/>
        <end position="434"/>
    </location>
</feature>
<name>A0ABV2TKA1_9RHOO</name>
<feature type="transmembrane region" description="Helical" evidence="8">
    <location>
        <begin position="217"/>
        <end position="239"/>
    </location>
</feature>
<keyword evidence="2" id="KW-1003">Cell membrane</keyword>
<evidence type="ECO:0000313" key="12">
    <source>
        <dbReference type="Proteomes" id="UP001549691"/>
    </source>
</evidence>
<feature type="transmembrane region" description="Helical" evidence="8">
    <location>
        <begin position="67"/>
        <end position="92"/>
    </location>
</feature>
<evidence type="ECO:0000256" key="7">
    <source>
        <dbReference type="RuleBase" id="RU000320"/>
    </source>
</evidence>
<feature type="domain" description="NADH:quinone oxidoreductase/Mrp antiporter transmembrane" evidence="9">
    <location>
        <begin position="129"/>
        <end position="422"/>
    </location>
</feature>
<evidence type="ECO:0000256" key="4">
    <source>
        <dbReference type="ARBA" id="ARBA00022989"/>
    </source>
</evidence>
<keyword evidence="4 8" id="KW-1133">Transmembrane helix</keyword>
<dbReference type="Proteomes" id="UP001549691">
    <property type="component" value="Unassembled WGS sequence"/>
</dbReference>
<dbReference type="InterPro" id="IPR001750">
    <property type="entry name" value="ND/Mrp_TM"/>
</dbReference>
<feature type="domain" description="NADH-Ubiquinone oxidoreductase (complex I) chain 5 N-terminal" evidence="10">
    <location>
        <begin position="68"/>
        <end position="98"/>
    </location>
</feature>
<evidence type="ECO:0000313" key="11">
    <source>
        <dbReference type="EMBL" id="MET7014333.1"/>
    </source>
</evidence>
<feature type="transmembrane region" description="Helical" evidence="8">
    <location>
        <begin position="165"/>
        <end position="184"/>
    </location>
</feature>